<dbReference type="SMART" id="SM00278">
    <property type="entry name" value="HhH1"/>
    <property type="match status" value="2"/>
</dbReference>
<evidence type="ECO:0000256" key="1">
    <source>
        <dbReference type="ARBA" id="ARBA00022490"/>
    </source>
</evidence>
<feature type="domain" description="GIY-YIG" evidence="10">
    <location>
        <begin position="77"/>
        <end position="155"/>
    </location>
</feature>
<dbReference type="InterPro" id="IPR000305">
    <property type="entry name" value="GIY-YIG_endonuc"/>
</dbReference>
<dbReference type="InterPro" id="IPR003583">
    <property type="entry name" value="Hlx-hairpin-Hlx_DNA-bd_motif"/>
</dbReference>
<dbReference type="InterPro" id="IPR004791">
    <property type="entry name" value="UvrC"/>
</dbReference>
<evidence type="ECO:0000256" key="5">
    <source>
        <dbReference type="ARBA" id="ARBA00023204"/>
    </source>
</evidence>
<dbReference type="PROSITE" id="PS50151">
    <property type="entry name" value="UVR"/>
    <property type="match status" value="1"/>
</dbReference>
<feature type="region of interest" description="Disordered" evidence="8">
    <location>
        <begin position="1"/>
        <end position="23"/>
    </location>
</feature>
<dbReference type="PROSITE" id="PS50165">
    <property type="entry name" value="UVRC"/>
    <property type="match status" value="1"/>
</dbReference>
<dbReference type="Gene3D" id="3.40.1440.10">
    <property type="entry name" value="GIY-YIG endonuclease"/>
    <property type="match status" value="1"/>
</dbReference>
<dbReference type="PANTHER" id="PTHR30562:SF1">
    <property type="entry name" value="UVRABC SYSTEM PROTEIN C"/>
    <property type="match status" value="1"/>
</dbReference>
<dbReference type="InterPro" id="IPR050066">
    <property type="entry name" value="UvrABC_protein_C"/>
</dbReference>
<dbReference type="SUPFAM" id="SSF47781">
    <property type="entry name" value="RuvA domain 2-like"/>
    <property type="match status" value="1"/>
</dbReference>
<dbReference type="SMART" id="SM00465">
    <property type="entry name" value="GIYc"/>
    <property type="match status" value="1"/>
</dbReference>
<name>A0ABT5YL69_9PROT</name>
<dbReference type="HAMAP" id="MF_00203">
    <property type="entry name" value="UvrC"/>
    <property type="match status" value="1"/>
</dbReference>
<keyword evidence="5 7" id="KW-0234">DNA repair</keyword>
<keyword evidence="13" id="KW-1185">Reference proteome</keyword>
<dbReference type="Pfam" id="PF22920">
    <property type="entry name" value="UvrC_RNaseH"/>
    <property type="match status" value="1"/>
</dbReference>
<sequence length="684" mass="75538">MTTKRRADKAADPTAGGKRAPESLKELVAFQTPGEMRLHALGEEPARFEAESPDEGDARGLAQGVAVLTKAVRTLPGGPGVYRMLDRRGEVLYVGKAKSLKKRVTSYTQVKKLPRRLQRMVAETTALEVVATNSEVEALLLESNLIKRFMPRYNVLLRDDKSFPYILIGSDHPFPRIRKHRGSQDEPGSYYGPFASAGAVNRTLTALEKAFLLRSCSDSVFNNRTRPCLLYQIKRCSAPCVGRISEGDYNKLVVEARAFLTGRSQGIQGELAAAMQDAAEQLDFEQAARYRDRIRALTHVQAHQDINVEGVEDADVIAARQMGGQTCVQVFFFRAGRNYGNRAYFPSHDKAMTQEEVLAAFVAQFYDNKPVPRLVLLNGEIEEQALVAEALALAAEHRVELAVPKRGAKRKLVEVAERNAEEALARRLAETSAQAKRLRELADLLGLEQAPNRIEVYDNSHIQGSNPYGAMIVAGPEGFRKNAYRRFAIRGQAPSDQGAGDQAPARSNDDYAMMREVLSRRFTRAQKEDPERTEGGWPDLVLVDGGRGQLNAALEVFAELGIEDLPVAGVAKGPERDAGRERIFLPEQPPILLQPSDPLLHYIQRLRDEAHRFAIGTHRAGRSKARLKSSLDEIPGIGPARKKALLLHFGSARAVERAGRADLEAVEGISGTVAKKIHYFFHGA</sequence>
<comment type="caution">
    <text evidence="12">The sequence shown here is derived from an EMBL/GenBank/DDBJ whole genome shotgun (WGS) entry which is preliminary data.</text>
</comment>
<dbReference type="NCBIfam" id="NF001824">
    <property type="entry name" value="PRK00558.1-5"/>
    <property type="match status" value="1"/>
</dbReference>
<dbReference type="PROSITE" id="PS50164">
    <property type="entry name" value="GIY_YIG"/>
    <property type="match status" value="1"/>
</dbReference>
<dbReference type="InterPro" id="IPR001943">
    <property type="entry name" value="UVR_dom"/>
</dbReference>
<proteinExistence type="inferred from homology"/>
<evidence type="ECO:0000256" key="3">
    <source>
        <dbReference type="ARBA" id="ARBA00022769"/>
    </source>
</evidence>
<dbReference type="Proteomes" id="UP001215503">
    <property type="component" value="Unassembled WGS sequence"/>
</dbReference>
<dbReference type="InterPro" id="IPR035901">
    <property type="entry name" value="GIY-YIG_endonuc_sf"/>
</dbReference>
<dbReference type="InterPro" id="IPR010994">
    <property type="entry name" value="RuvA_2-like"/>
</dbReference>
<evidence type="ECO:0000259" key="11">
    <source>
        <dbReference type="PROSITE" id="PS50165"/>
    </source>
</evidence>
<evidence type="ECO:0000313" key="13">
    <source>
        <dbReference type="Proteomes" id="UP001215503"/>
    </source>
</evidence>
<dbReference type="Gene3D" id="3.30.420.340">
    <property type="entry name" value="UvrC, RNAse H endonuclease domain"/>
    <property type="match status" value="1"/>
</dbReference>
<dbReference type="Pfam" id="PF14520">
    <property type="entry name" value="HHH_5"/>
    <property type="match status" value="1"/>
</dbReference>
<evidence type="ECO:0000256" key="7">
    <source>
        <dbReference type="HAMAP-Rule" id="MF_00203"/>
    </source>
</evidence>
<keyword evidence="6 7" id="KW-0742">SOS response</keyword>
<feature type="domain" description="UvrC family homology region profile" evidence="11">
    <location>
        <begin position="316"/>
        <end position="557"/>
    </location>
</feature>
<dbReference type="EMBL" id="JARHUD010000002">
    <property type="protein sequence ID" value="MDF2095004.1"/>
    <property type="molecule type" value="Genomic_DNA"/>
</dbReference>
<comment type="function">
    <text evidence="7">The UvrABC repair system catalyzes the recognition and processing of DNA lesions. UvrC both incises the 5' and 3' sides of the lesion. The N-terminal half is responsible for the 3' incision and the C-terminal half is responsible for the 5' incision.</text>
</comment>
<dbReference type="InterPro" id="IPR036876">
    <property type="entry name" value="UVR_dom_sf"/>
</dbReference>
<dbReference type="Pfam" id="PF01541">
    <property type="entry name" value="GIY-YIG"/>
    <property type="match status" value="1"/>
</dbReference>
<dbReference type="InterPro" id="IPR038476">
    <property type="entry name" value="UvrC_RNase_H_dom_sf"/>
</dbReference>
<evidence type="ECO:0000259" key="9">
    <source>
        <dbReference type="PROSITE" id="PS50151"/>
    </source>
</evidence>
<dbReference type="InterPro" id="IPR047296">
    <property type="entry name" value="GIY-YIG_UvrC_Cho"/>
</dbReference>
<keyword evidence="1 7" id="KW-0963">Cytoplasm</keyword>
<dbReference type="PANTHER" id="PTHR30562">
    <property type="entry name" value="UVRC/OXIDOREDUCTASE"/>
    <property type="match status" value="1"/>
</dbReference>
<dbReference type="NCBIfam" id="TIGR00194">
    <property type="entry name" value="uvrC"/>
    <property type="match status" value="1"/>
</dbReference>
<organism evidence="12 13">
    <name type="scientific">Aquibaculum arenosum</name>
    <dbReference type="NCBI Taxonomy" id="3032591"/>
    <lineage>
        <taxon>Bacteria</taxon>
        <taxon>Pseudomonadati</taxon>
        <taxon>Pseudomonadota</taxon>
        <taxon>Alphaproteobacteria</taxon>
        <taxon>Rhodospirillales</taxon>
        <taxon>Rhodovibrionaceae</taxon>
        <taxon>Aquibaculum</taxon>
    </lineage>
</organism>
<comment type="subunit">
    <text evidence="7">Interacts with UvrB in an incision complex.</text>
</comment>
<dbReference type="SUPFAM" id="SSF82771">
    <property type="entry name" value="GIY-YIG endonuclease"/>
    <property type="match status" value="1"/>
</dbReference>
<comment type="subcellular location">
    <subcellularLocation>
        <location evidence="7">Cytoplasm</location>
    </subcellularLocation>
</comment>
<evidence type="ECO:0000256" key="8">
    <source>
        <dbReference type="SAM" id="MobiDB-lite"/>
    </source>
</evidence>
<dbReference type="InterPro" id="IPR001162">
    <property type="entry name" value="UvrC_RNase_H_dom"/>
</dbReference>
<dbReference type="CDD" id="cd10434">
    <property type="entry name" value="GIY-YIG_UvrC_Cho"/>
    <property type="match status" value="1"/>
</dbReference>
<evidence type="ECO:0000313" key="12">
    <source>
        <dbReference type="EMBL" id="MDF2095004.1"/>
    </source>
</evidence>
<dbReference type="Pfam" id="PF02151">
    <property type="entry name" value="UVR"/>
    <property type="match status" value="1"/>
</dbReference>
<dbReference type="SUPFAM" id="SSF46600">
    <property type="entry name" value="C-terminal UvrC-binding domain of UvrB"/>
    <property type="match status" value="1"/>
</dbReference>
<dbReference type="Pfam" id="PF08459">
    <property type="entry name" value="UvrC_RNaseH_dom"/>
    <property type="match status" value="1"/>
</dbReference>
<keyword evidence="3 7" id="KW-0228">DNA excision</keyword>
<accession>A0ABT5YL69</accession>
<gene>
    <name evidence="7 12" type="primary">uvrC</name>
    <name evidence="12" type="ORF">P2G67_03340</name>
</gene>
<reference evidence="12 13" key="1">
    <citation type="submission" date="2023-03" db="EMBL/GenBank/DDBJ databases">
        <title>Fodinicurvata sp. CAU 1616 isolated from sea sendiment.</title>
        <authorList>
            <person name="Kim W."/>
        </authorList>
    </citation>
    <scope>NUCLEOTIDE SEQUENCE [LARGE SCALE GENOMIC DNA]</scope>
    <source>
        <strain evidence="12 13">CAU 1616</strain>
    </source>
</reference>
<feature type="domain" description="UVR" evidence="9">
    <location>
        <begin position="265"/>
        <end position="300"/>
    </location>
</feature>
<evidence type="ECO:0000256" key="4">
    <source>
        <dbReference type="ARBA" id="ARBA00022881"/>
    </source>
</evidence>
<evidence type="ECO:0000256" key="2">
    <source>
        <dbReference type="ARBA" id="ARBA00022763"/>
    </source>
</evidence>
<keyword evidence="4 7" id="KW-0267">Excision nuclease</keyword>
<evidence type="ECO:0000256" key="6">
    <source>
        <dbReference type="ARBA" id="ARBA00023236"/>
    </source>
</evidence>
<comment type="similarity">
    <text evidence="7">Belongs to the UvrC family.</text>
</comment>
<dbReference type="Gene3D" id="1.10.150.20">
    <property type="entry name" value="5' to 3' exonuclease, C-terminal subdomain"/>
    <property type="match status" value="1"/>
</dbReference>
<keyword evidence="2 7" id="KW-0227">DNA damage</keyword>
<protein>
    <recommendedName>
        <fullName evidence="7">UvrABC system protein C</fullName>
        <shortName evidence="7">Protein UvrC</shortName>
    </recommendedName>
    <alternativeName>
        <fullName evidence="7">Excinuclease ABC subunit C</fullName>
    </alternativeName>
</protein>
<dbReference type="Gene3D" id="4.10.860.10">
    <property type="entry name" value="UVR domain"/>
    <property type="match status" value="1"/>
</dbReference>
<evidence type="ECO:0000259" key="10">
    <source>
        <dbReference type="PROSITE" id="PS50164"/>
    </source>
</evidence>